<dbReference type="AlphaFoldDB" id="A0ABD2PHX7"/>
<reference evidence="1 2" key="1">
    <citation type="journal article" date="2021" name="BMC Biol.">
        <title>Horizontally acquired antibacterial genes associated with adaptive radiation of ladybird beetles.</title>
        <authorList>
            <person name="Li H.S."/>
            <person name="Tang X.F."/>
            <person name="Huang Y.H."/>
            <person name="Xu Z.Y."/>
            <person name="Chen M.L."/>
            <person name="Du X.Y."/>
            <person name="Qiu B.Y."/>
            <person name="Chen P.T."/>
            <person name="Zhang W."/>
            <person name="Slipinski A."/>
            <person name="Escalona H.E."/>
            <person name="Waterhouse R.M."/>
            <person name="Zwick A."/>
            <person name="Pang H."/>
        </authorList>
    </citation>
    <scope>NUCLEOTIDE SEQUENCE [LARGE SCALE GENOMIC DNA]</scope>
    <source>
        <strain evidence="1">SYSU2018</strain>
    </source>
</reference>
<dbReference type="Proteomes" id="UP001516400">
    <property type="component" value="Unassembled WGS sequence"/>
</dbReference>
<organism evidence="1 2">
    <name type="scientific">Cryptolaemus montrouzieri</name>
    <dbReference type="NCBI Taxonomy" id="559131"/>
    <lineage>
        <taxon>Eukaryota</taxon>
        <taxon>Metazoa</taxon>
        <taxon>Ecdysozoa</taxon>
        <taxon>Arthropoda</taxon>
        <taxon>Hexapoda</taxon>
        <taxon>Insecta</taxon>
        <taxon>Pterygota</taxon>
        <taxon>Neoptera</taxon>
        <taxon>Endopterygota</taxon>
        <taxon>Coleoptera</taxon>
        <taxon>Polyphaga</taxon>
        <taxon>Cucujiformia</taxon>
        <taxon>Coccinelloidea</taxon>
        <taxon>Coccinellidae</taxon>
        <taxon>Scymninae</taxon>
        <taxon>Scymnini</taxon>
        <taxon>Cryptolaemus</taxon>
    </lineage>
</organism>
<name>A0ABD2PHX7_9CUCU</name>
<evidence type="ECO:0000313" key="2">
    <source>
        <dbReference type="Proteomes" id="UP001516400"/>
    </source>
</evidence>
<gene>
    <name evidence="1" type="ORF">HHI36_023660</name>
</gene>
<keyword evidence="2" id="KW-1185">Reference proteome</keyword>
<proteinExistence type="predicted"/>
<evidence type="ECO:0000313" key="1">
    <source>
        <dbReference type="EMBL" id="KAL3290316.1"/>
    </source>
</evidence>
<protein>
    <submittedName>
        <fullName evidence="1">Uncharacterized protein</fullName>
    </submittedName>
</protein>
<feature type="non-terminal residue" evidence="1">
    <location>
        <position position="1"/>
    </location>
</feature>
<sequence length="57" mass="6518">YNTGQNTFKSGNLIEFVAGYLVYRVIMKFIEIADTCRFFPKDVPTTIGGKYYDKVSP</sequence>
<dbReference type="EMBL" id="JABFTP020000186">
    <property type="protein sequence ID" value="KAL3290316.1"/>
    <property type="molecule type" value="Genomic_DNA"/>
</dbReference>
<comment type="caution">
    <text evidence="1">The sequence shown here is derived from an EMBL/GenBank/DDBJ whole genome shotgun (WGS) entry which is preliminary data.</text>
</comment>
<accession>A0ABD2PHX7</accession>